<dbReference type="PANTHER" id="PTHR42924:SF3">
    <property type="entry name" value="POLYMERASE_HISTIDINOL PHOSPHATASE N-TERMINAL DOMAIN-CONTAINING PROTEIN"/>
    <property type="match status" value="1"/>
</dbReference>
<evidence type="ECO:0000259" key="1">
    <source>
        <dbReference type="Pfam" id="PF02811"/>
    </source>
</evidence>
<organism evidence="2 3">
    <name type="scientific">Desulfonatronum thiosulfatophilum</name>
    <dbReference type="NCBI Taxonomy" id="617002"/>
    <lineage>
        <taxon>Bacteria</taxon>
        <taxon>Pseudomonadati</taxon>
        <taxon>Thermodesulfobacteriota</taxon>
        <taxon>Desulfovibrionia</taxon>
        <taxon>Desulfovibrionales</taxon>
        <taxon>Desulfonatronaceae</taxon>
        <taxon>Desulfonatronum</taxon>
    </lineage>
</organism>
<evidence type="ECO:0000313" key="3">
    <source>
        <dbReference type="Proteomes" id="UP000198771"/>
    </source>
</evidence>
<dbReference type="GO" id="GO:0004534">
    <property type="term" value="F:5'-3' RNA exonuclease activity"/>
    <property type="evidence" value="ECO:0007669"/>
    <property type="project" value="TreeGrafter"/>
</dbReference>
<dbReference type="InterPro" id="IPR004013">
    <property type="entry name" value="PHP_dom"/>
</dbReference>
<proteinExistence type="predicted"/>
<evidence type="ECO:0000313" key="2">
    <source>
        <dbReference type="EMBL" id="SDB62184.1"/>
    </source>
</evidence>
<dbReference type="EMBL" id="FMXO01000031">
    <property type="protein sequence ID" value="SDB62184.1"/>
    <property type="molecule type" value="Genomic_DNA"/>
</dbReference>
<dbReference type="SUPFAM" id="SSF89550">
    <property type="entry name" value="PHP domain-like"/>
    <property type="match status" value="1"/>
</dbReference>
<feature type="domain" description="PHP" evidence="1">
    <location>
        <begin position="4"/>
        <end position="91"/>
    </location>
</feature>
<dbReference type="InterPro" id="IPR052018">
    <property type="entry name" value="PHP_domain"/>
</dbReference>
<dbReference type="PANTHER" id="PTHR42924">
    <property type="entry name" value="EXONUCLEASE"/>
    <property type="match status" value="1"/>
</dbReference>
<keyword evidence="3" id="KW-1185">Reference proteome</keyword>
<dbReference type="InterPro" id="IPR016195">
    <property type="entry name" value="Pol/histidinol_Pase-like"/>
</dbReference>
<name>A0A1G6EXJ9_9BACT</name>
<dbReference type="CDD" id="cd07432">
    <property type="entry name" value="PHP_HisPPase"/>
    <property type="match status" value="1"/>
</dbReference>
<gene>
    <name evidence="2" type="ORF">SAMN05660653_03263</name>
</gene>
<sequence>MRIDCHFHSSQYSCCSHVSPQRACEIALARGLNALLFTEHGMYWDQEKLDDLQAQYPDLKLFSGIEIALNEGYHIVAFGTRFLDRQTNLMPLNQLISIVAEDRDNIFLFVAHAFRYQPYPLPELPQILKWCDGLEMNSINILRGRHVRYQKNIAPVNHALYEKHLQDFKLTPLYNSDGHDEDIIGLIANEFPISDPPDDEVELARLFKIKSPSEYQNPELLSLHYLLNSPEYF</sequence>
<dbReference type="Proteomes" id="UP000198771">
    <property type="component" value="Unassembled WGS sequence"/>
</dbReference>
<protein>
    <recommendedName>
        <fullName evidence="1">PHP domain-containing protein</fullName>
    </recommendedName>
</protein>
<dbReference type="Pfam" id="PF02811">
    <property type="entry name" value="PHP"/>
    <property type="match status" value="1"/>
</dbReference>
<dbReference type="Gene3D" id="3.20.20.140">
    <property type="entry name" value="Metal-dependent hydrolases"/>
    <property type="match status" value="1"/>
</dbReference>
<reference evidence="2 3" key="1">
    <citation type="submission" date="2016-10" db="EMBL/GenBank/DDBJ databases">
        <authorList>
            <person name="de Groot N.N."/>
        </authorList>
    </citation>
    <scope>NUCLEOTIDE SEQUENCE [LARGE SCALE GENOMIC DNA]</scope>
    <source>
        <strain evidence="2 3">ASO4-2</strain>
    </source>
</reference>
<dbReference type="STRING" id="617002.SAMN05660653_03263"/>
<dbReference type="RefSeq" id="WP_341844809.1">
    <property type="nucleotide sequence ID" value="NZ_FMXO01000031.1"/>
</dbReference>
<dbReference type="AlphaFoldDB" id="A0A1G6EXJ9"/>
<dbReference type="GO" id="GO:0035312">
    <property type="term" value="F:5'-3' DNA exonuclease activity"/>
    <property type="evidence" value="ECO:0007669"/>
    <property type="project" value="TreeGrafter"/>
</dbReference>
<accession>A0A1G6EXJ9</accession>